<dbReference type="PANTHER" id="PTHR16223">
    <property type="entry name" value="TRANSCRIPTION FACTOR BHLH83-RELATED"/>
    <property type="match status" value="1"/>
</dbReference>
<feature type="region of interest" description="Disordered" evidence="6">
    <location>
        <begin position="138"/>
        <end position="160"/>
    </location>
</feature>
<keyword evidence="4" id="KW-0804">Transcription</keyword>
<evidence type="ECO:0000256" key="6">
    <source>
        <dbReference type="SAM" id="MobiDB-lite"/>
    </source>
</evidence>
<sequence>MNRGVLQSSPVQQMMAGNHPDWWSINTMRPPPTHHQETTSPSLPLSVPPPLTFFPQFIPTSTSSSSSSSWHDNQELPESWSQLLLGGLMGEEAANWPTAHQIMAAASSPKSCISTTTTTTTTSFSNNMLDFSGNKADGRQPPPFDRSSECNSSTATGGALKKTRVQPSATQSTFKVRKEKLGDRITTLHQLVSPFGKTDTASVLLEAIGYIRFLHSQIEALSLPYLGSGSSGNMRQQPSVQGERTCIFPEDPGQLLNENCMKKRKGGPDQQDSNEEPKDLKSRGLCLVPVSCTLQVGSDNGAITGLLLLLAAVSDRRRLIRVLGERLAFAHLQQEQRAELHVGNDITSRAVNLLKKWFQRLIAHDAIHNMLASSGDMVLEVGAILVPRAISRGLQSRGEPSGETNTRGIIFVSFSSRKCHNVARVKILLVSWFGAKVYKSRGFERYLLTKTTEGGESRKRDQLHREFLNSKLNATAMDMETAAVACPCLPPTKHAFHCI</sequence>
<gene>
    <name evidence="8" type="ORF">V6N11_066775</name>
</gene>
<keyword evidence="9" id="KW-1185">Reference proteome</keyword>
<dbReference type="InterPro" id="IPR045239">
    <property type="entry name" value="bHLH95_bHLH"/>
</dbReference>
<keyword evidence="3" id="KW-0238">DNA-binding</keyword>
<dbReference type="EMBL" id="JBBPBN010000012">
    <property type="protein sequence ID" value="KAK9026917.1"/>
    <property type="molecule type" value="Genomic_DNA"/>
</dbReference>
<evidence type="ECO:0000256" key="5">
    <source>
        <dbReference type="ARBA" id="ARBA00023242"/>
    </source>
</evidence>
<evidence type="ECO:0000256" key="2">
    <source>
        <dbReference type="ARBA" id="ARBA00023015"/>
    </source>
</evidence>
<dbReference type="Proteomes" id="UP001396334">
    <property type="component" value="Unassembled WGS sequence"/>
</dbReference>
<dbReference type="InterPro" id="IPR011598">
    <property type="entry name" value="bHLH_dom"/>
</dbReference>
<keyword evidence="5" id="KW-0539">Nucleus</keyword>
<evidence type="ECO:0000256" key="3">
    <source>
        <dbReference type="ARBA" id="ARBA00023125"/>
    </source>
</evidence>
<keyword evidence="2" id="KW-0805">Transcription regulation</keyword>
<evidence type="ECO:0000259" key="7">
    <source>
        <dbReference type="PROSITE" id="PS50888"/>
    </source>
</evidence>
<dbReference type="CDD" id="cd11393">
    <property type="entry name" value="bHLH_AtbHLH_like"/>
    <property type="match status" value="1"/>
</dbReference>
<name>A0ABR2SPR7_9ROSI</name>
<reference evidence="8 9" key="1">
    <citation type="journal article" date="2024" name="G3 (Bethesda)">
        <title>Genome assembly of Hibiscus sabdariffa L. provides insights into metabolisms of medicinal natural products.</title>
        <authorList>
            <person name="Kim T."/>
        </authorList>
    </citation>
    <scope>NUCLEOTIDE SEQUENCE [LARGE SCALE GENOMIC DNA]</scope>
    <source>
        <strain evidence="8">TK-2024</strain>
        <tissue evidence="8">Old leaves</tissue>
    </source>
</reference>
<accession>A0ABR2SPR7</accession>
<dbReference type="SUPFAM" id="SSF47459">
    <property type="entry name" value="HLH, helix-loop-helix DNA-binding domain"/>
    <property type="match status" value="1"/>
</dbReference>
<organism evidence="8 9">
    <name type="scientific">Hibiscus sabdariffa</name>
    <name type="common">roselle</name>
    <dbReference type="NCBI Taxonomy" id="183260"/>
    <lineage>
        <taxon>Eukaryota</taxon>
        <taxon>Viridiplantae</taxon>
        <taxon>Streptophyta</taxon>
        <taxon>Embryophyta</taxon>
        <taxon>Tracheophyta</taxon>
        <taxon>Spermatophyta</taxon>
        <taxon>Magnoliopsida</taxon>
        <taxon>eudicotyledons</taxon>
        <taxon>Gunneridae</taxon>
        <taxon>Pentapetalae</taxon>
        <taxon>rosids</taxon>
        <taxon>malvids</taxon>
        <taxon>Malvales</taxon>
        <taxon>Malvaceae</taxon>
        <taxon>Malvoideae</taxon>
        <taxon>Hibiscus</taxon>
    </lineage>
</organism>
<comment type="caution">
    <text evidence="8">The sequence shown here is derived from an EMBL/GenBank/DDBJ whole genome shotgun (WGS) entry which is preliminary data.</text>
</comment>
<dbReference type="Gene3D" id="4.10.280.10">
    <property type="entry name" value="Helix-loop-helix DNA-binding domain"/>
    <property type="match status" value="1"/>
</dbReference>
<feature type="domain" description="BHLH" evidence="7">
    <location>
        <begin position="165"/>
        <end position="214"/>
    </location>
</feature>
<proteinExistence type="predicted"/>
<evidence type="ECO:0000256" key="4">
    <source>
        <dbReference type="ARBA" id="ARBA00023163"/>
    </source>
</evidence>
<dbReference type="InterPro" id="IPR036638">
    <property type="entry name" value="HLH_DNA-bd_sf"/>
</dbReference>
<dbReference type="PROSITE" id="PS50888">
    <property type="entry name" value="BHLH"/>
    <property type="match status" value="1"/>
</dbReference>
<feature type="region of interest" description="Disordered" evidence="6">
    <location>
        <begin position="259"/>
        <end position="280"/>
    </location>
</feature>
<dbReference type="PANTHER" id="PTHR16223:SF342">
    <property type="entry name" value="BHLH TRANSCRIPTION FACTOR-LIKE PROTEIN"/>
    <property type="match status" value="1"/>
</dbReference>
<evidence type="ECO:0000313" key="9">
    <source>
        <dbReference type="Proteomes" id="UP001396334"/>
    </source>
</evidence>
<comment type="subcellular location">
    <subcellularLocation>
        <location evidence="1">Nucleus</location>
    </subcellularLocation>
</comment>
<protein>
    <recommendedName>
        <fullName evidence="7">BHLH domain-containing protein</fullName>
    </recommendedName>
</protein>
<evidence type="ECO:0000256" key="1">
    <source>
        <dbReference type="ARBA" id="ARBA00004123"/>
    </source>
</evidence>
<dbReference type="InterPro" id="IPR045843">
    <property type="entry name" value="IND-like"/>
</dbReference>
<evidence type="ECO:0000313" key="8">
    <source>
        <dbReference type="EMBL" id="KAK9026917.1"/>
    </source>
</evidence>